<accession>A0A6A5TZK0</accession>
<dbReference type="PROSITE" id="PS00107">
    <property type="entry name" value="PROTEIN_KINASE_ATP"/>
    <property type="match status" value="1"/>
</dbReference>
<dbReference type="CDD" id="cd13994">
    <property type="entry name" value="STKc_HAL4_like"/>
    <property type="match status" value="1"/>
</dbReference>
<keyword evidence="3 6" id="KW-0547">Nucleotide-binding</keyword>
<dbReference type="Gene3D" id="1.10.510.10">
    <property type="entry name" value="Transferase(Phosphotransferase) domain 1"/>
    <property type="match status" value="1"/>
</dbReference>
<dbReference type="GO" id="GO:0005634">
    <property type="term" value="C:nucleus"/>
    <property type="evidence" value="ECO:0007669"/>
    <property type="project" value="TreeGrafter"/>
</dbReference>
<evidence type="ECO:0000256" key="3">
    <source>
        <dbReference type="ARBA" id="ARBA00022741"/>
    </source>
</evidence>
<evidence type="ECO:0000256" key="4">
    <source>
        <dbReference type="ARBA" id="ARBA00022777"/>
    </source>
</evidence>
<dbReference type="InterPro" id="IPR011009">
    <property type="entry name" value="Kinase-like_dom_sf"/>
</dbReference>
<evidence type="ECO:0000256" key="2">
    <source>
        <dbReference type="ARBA" id="ARBA00022679"/>
    </source>
</evidence>
<dbReference type="PROSITE" id="PS00108">
    <property type="entry name" value="PROTEIN_KINASE_ST"/>
    <property type="match status" value="1"/>
</dbReference>
<keyword evidence="4 9" id="KW-0418">Kinase</keyword>
<dbReference type="EMBL" id="ML976988">
    <property type="protein sequence ID" value="KAF1958061.1"/>
    <property type="molecule type" value="Genomic_DNA"/>
</dbReference>
<evidence type="ECO:0000313" key="9">
    <source>
        <dbReference type="EMBL" id="KAF1958061.1"/>
    </source>
</evidence>
<feature type="compositionally biased region" description="Basic residues" evidence="7">
    <location>
        <begin position="288"/>
        <end position="299"/>
    </location>
</feature>
<dbReference type="InterPro" id="IPR017441">
    <property type="entry name" value="Protein_kinase_ATP_BS"/>
</dbReference>
<dbReference type="GO" id="GO:0004674">
    <property type="term" value="F:protein serine/threonine kinase activity"/>
    <property type="evidence" value="ECO:0007669"/>
    <property type="project" value="UniProtKB-KW"/>
</dbReference>
<feature type="compositionally biased region" description="Polar residues" evidence="7">
    <location>
        <begin position="167"/>
        <end position="178"/>
    </location>
</feature>
<dbReference type="PROSITE" id="PS50011">
    <property type="entry name" value="PROTEIN_KINASE_DOM"/>
    <property type="match status" value="1"/>
</dbReference>
<feature type="domain" description="Protein kinase" evidence="8">
    <location>
        <begin position="365"/>
        <end position="672"/>
    </location>
</feature>
<keyword evidence="5 6" id="KW-0067">ATP-binding</keyword>
<dbReference type="SMART" id="SM00220">
    <property type="entry name" value="S_TKc"/>
    <property type="match status" value="1"/>
</dbReference>
<feature type="compositionally biased region" description="Basic and acidic residues" evidence="7">
    <location>
        <begin position="182"/>
        <end position="192"/>
    </location>
</feature>
<proteinExistence type="predicted"/>
<dbReference type="OrthoDB" id="4062651at2759"/>
<reference evidence="9" key="1">
    <citation type="journal article" date="2020" name="Stud. Mycol.">
        <title>101 Dothideomycetes genomes: a test case for predicting lifestyles and emergence of pathogens.</title>
        <authorList>
            <person name="Haridas S."/>
            <person name="Albert R."/>
            <person name="Binder M."/>
            <person name="Bloem J."/>
            <person name="Labutti K."/>
            <person name="Salamov A."/>
            <person name="Andreopoulos B."/>
            <person name="Baker S."/>
            <person name="Barry K."/>
            <person name="Bills G."/>
            <person name="Bluhm B."/>
            <person name="Cannon C."/>
            <person name="Castanera R."/>
            <person name="Culley D."/>
            <person name="Daum C."/>
            <person name="Ezra D."/>
            <person name="Gonzalez J."/>
            <person name="Henrissat B."/>
            <person name="Kuo A."/>
            <person name="Liang C."/>
            <person name="Lipzen A."/>
            <person name="Lutzoni F."/>
            <person name="Magnuson J."/>
            <person name="Mondo S."/>
            <person name="Nolan M."/>
            <person name="Ohm R."/>
            <person name="Pangilinan J."/>
            <person name="Park H.-J."/>
            <person name="Ramirez L."/>
            <person name="Alfaro M."/>
            <person name="Sun H."/>
            <person name="Tritt A."/>
            <person name="Yoshinaga Y."/>
            <person name="Zwiers L.-H."/>
            <person name="Turgeon B."/>
            <person name="Goodwin S."/>
            <person name="Spatafora J."/>
            <person name="Crous P."/>
            <person name="Grigoriev I."/>
        </authorList>
    </citation>
    <scope>NUCLEOTIDE SEQUENCE</scope>
    <source>
        <strain evidence="9">CBS 675.92</strain>
    </source>
</reference>
<dbReference type="InterPro" id="IPR008271">
    <property type="entry name" value="Ser/Thr_kinase_AS"/>
</dbReference>
<feature type="compositionally biased region" description="Polar residues" evidence="7">
    <location>
        <begin position="52"/>
        <end position="66"/>
    </location>
</feature>
<feature type="compositionally biased region" description="Basic and acidic residues" evidence="7">
    <location>
        <begin position="119"/>
        <end position="129"/>
    </location>
</feature>
<protein>
    <submittedName>
        <fullName evidence="9">Pkinase-domain-containing protein</fullName>
    </submittedName>
</protein>
<keyword evidence="1" id="KW-0723">Serine/threonine-protein kinase</keyword>
<dbReference type="InterPro" id="IPR000719">
    <property type="entry name" value="Prot_kinase_dom"/>
</dbReference>
<keyword evidence="10" id="KW-1185">Reference proteome</keyword>
<organism evidence="9 10">
    <name type="scientific">Byssothecium circinans</name>
    <dbReference type="NCBI Taxonomy" id="147558"/>
    <lineage>
        <taxon>Eukaryota</taxon>
        <taxon>Fungi</taxon>
        <taxon>Dikarya</taxon>
        <taxon>Ascomycota</taxon>
        <taxon>Pezizomycotina</taxon>
        <taxon>Dothideomycetes</taxon>
        <taxon>Pleosporomycetidae</taxon>
        <taxon>Pleosporales</taxon>
        <taxon>Massarineae</taxon>
        <taxon>Massarinaceae</taxon>
        <taxon>Byssothecium</taxon>
    </lineage>
</organism>
<evidence type="ECO:0000313" key="10">
    <source>
        <dbReference type="Proteomes" id="UP000800035"/>
    </source>
</evidence>
<gene>
    <name evidence="9" type="ORF">CC80DRAFT_491361</name>
</gene>
<evidence type="ECO:0000256" key="1">
    <source>
        <dbReference type="ARBA" id="ARBA00022527"/>
    </source>
</evidence>
<dbReference type="GO" id="GO:0005524">
    <property type="term" value="F:ATP binding"/>
    <property type="evidence" value="ECO:0007669"/>
    <property type="project" value="UniProtKB-UniRule"/>
</dbReference>
<feature type="binding site" evidence="6">
    <location>
        <position position="396"/>
    </location>
    <ligand>
        <name>ATP</name>
        <dbReference type="ChEBI" id="CHEBI:30616"/>
    </ligand>
</feature>
<feature type="compositionally biased region" description="Pro residues" evidence="7">
    <location>
        <begin position="100"/>
        <end position="117"/>
    </location>
</feature>
<evidence type="ECO:0000256" key="5">
    <source>
        <dbReference type="ARBA" id="ARBA00022840"/>
    </source>
</evidence>
<name>A0A6A5TZK0_9PLEO</name>
<dbReference type="Proteomes" id="UP000800035">
    <property type="component" value="Unassembled WGS sequence"/>
</dbReference>
<dbReference type="PANTHER" id="PTHR24345:SF91">
    <property type="entry name" value="SERINE_THREONINE-PROTEIN KINASE PLK4"/>
    <property type="match status" value="1"/>
</dbReference>
<feature type="compositionally biased region" description="Polar residues" evidence="7">
    <location>
        <begin position="217"/>
        <end position="233"/>
    </location>
</feature>
<dbReference type="Pfam" id="PF00069">
    <property type="entry name" value="Pkinase"/>
    <property type="match status" value="1"/>
</dbReference>
<feature type="region of interest" description="Disordered" evidence="7">
    <location>
        <begin position="1"/>
        <end position="332"/>
    </location>
</feature>
<evidence type="ECO:0000256" key="7">
    <source>
        <dbReference type="SAM" id="MobiDB-lite"/>
    </source>
</evidence>
<keyword evidence="2" id="KW-0808">Transferase</keyword>
<dbReference type="SUPFAM" id="SSF56112">
    <property type="entry name" value="Protein kinase-like (PK-like)"/>
    <property type="match status" value="1"/>
</dbReference>
<evidence type="ECO:0000259" key="8">
    <source>
        <dbReference type="PROSITE" id="PS50011"/>
    </source>
</evidence>
<dbReference type="AlphaFoldDB" id="A0A6A5TZK0"/>
<feature type="compositionally biased region" description="Polar residues" evidence="7">
    <location>
        <begin position="7"/>
        <end position="16"/>
    </location>
</feature>
<evidence type="ECO:0000256" key="6">
    <source>
        <dbReference type="PROSITE-ProRule" id="PRU10141"/>
    </source>
</evidence>
<dbReference type="PANTHER" id="PTHR24345">
    <property type="entry name" value="SERINE/THREONINE-PROTEIN KINASE PLK"/>
    <property type="match status" value="1"/>
</dbReference>
<sequence>MPAVASKPQTLATSLPSEPFESPFLSRRESRLAELQESDDAETASEPAEPVTPTSHNSHNSDNVTFTHPFRHDDVGDSLLLTTSNGVNGDAKPLPRLPVHAPPLPPPTREAPSAPRPIPRKEPTLKMEDQPSSPPDKPGLGKRAASFMRNKLHRSHSHKDGPEIPNPNGQREPQSEKPTNIPKDKTRTEKLIVKTGVDGPAEVSTPAVNIPKYRRLSSFSLSARNSPKVSQANSPPSPGSPSSTISDKQGATDNGPKHAHKHSSSSTALANMSKPRPGISWAGNNGRGGKKHTWSRRRSASTEQAPQADDDDDKPTAGMLSTFSKPAAQGVGMKARRLSISLPDEFVVDCCDLDKEYKSSSLMPGKRGKCLGKGATAEVRIMARKGLHNEELVAVKEFRAREKSESEDEYIQKIKSEYCIAKSLHHPNIVETIRLCTNHGRWNHVMEYCAHGELYSLVERKLFAGGAEGYYSADDRLCFFKQLLRGVGYLHSHGIAHRDIKLENLLLHKDGHLKISDFGVAEVFSGEHPGLRAAAGECGKNMSDIRLSAPGICGSLPYIAPEVLESKSEYDPRPLDVWSCAIVYLTMTFGGCPWQAAKPEFEYYARFKKGWDEWLPEHPDGKIFDGVDGHPKCGKLFSLINPPAVKRLILKMLHPNPAMRITIQEVLDTSFVRGINCCCPENYEDAQCCVDASKASKATKAAPVKKYLHHHIPPKPESKIGKVLTHRFDMGDGYQ</sequence>